<evidence type="ECO:0000313" key="2">
    <source>
        <dbReference type="EMBL" id="GAQ93099.1"/>
    </source>
</evidence>
<sequence>MIAAASTSTPAWLLECDWTREHPKMLRLADQDSQNTTAESETVSTRTSPFGKNLQSGPGPRSSIPDSVLNNRSEPSMGRAKKPKPEAAQVDPEDLPLGTRKPRSKLKRGDRGNEEAESAHAEGGKGVSEVNPAAMPSVVAEAESNFEGGVGVQRAEAAAAEGGSGDRAAAGIAAEDQPVGLEVSESGAGARLEVASAPTEVGPGGAAGDVSGVNLGKTATTNPPAVSELSALGAVRGATQKAHDPELGKKEDKGEAEGTGEGVTKEPPEVQVEGLQGRSSLEGVESSAVDIEKKRSEVSAAQEKKSGEVSAEMSEEEGKGTEHDKAPPKETPLAKPTEKGGAKNTRKSGKGDATGTSEPGDGGEKEAPTGAVGSGDFFGPSGKINPERMEYIRKLAQEFKEGKGGEEA</sequence>
<feature type="compositionally biased region" description="Polar residues" evidence="1">
    <location>
        <begin position="31"/>
        <end position="56"/>
    </location>
</feature>
<dbReference type="AlphaFoldDB" id="A0A1Y1IU44"/>
<proteinExistence type="predicted"/>
<dbReference type="EMBL" id="DF238247">
    <property type="protein sequence ID" value="GAQ93099.1"/>
    <property type="molecule type" value="Genomic_DNA"/>
</dbReference>
<feature type="compositionally biased region" description="Basic and acidic residues" evidence="1">
    <location>
        <begin position="107"/>
        <end position="123"/>
    </location>
</feature>
<feature type="compositionally biased region" description="Basic and acidic residues" evidence="1">
    <location>
        <begin position="316"/>
        <end position="328"/>
    </location>
</feature>
<protein>
    <submittedName>
        <fullName evidence="2">Uncharacterized protein</fullName>
    </submittedName>
</protein>
<dbReference type="Proteomes" id="UP000054558">
    <property type="component" value="Unassembled WGS sequence"/>
</dbReference>
<gene>
    <name evidence="2" type="ORF">KFL_012980020</name>
</gene>
<reference evidence="2 3" key="1">
    <citation type="journal article" date="2014" name="Nat. Commun.">
        <title>Klebsormidium flaccidum genome reveals primary factors for plant terrestrial adaptation.</title>
        <authorList>
            <person name="Hori K."/>
            <person name="Maruyama F."/>
            <person name="Fujisawa T."/>
            <person name="Togashi T."/>
            <person name="Yamamoto N."/>
            <person name="Seo M."/>
            <person name="Sato S."/>
            <person name="Yamada T."/>
            <person name="Mori H."/>
            <person name="Tajima N."/>
            <person name="Moriyama T."/>
            <person name="Ikeuchi M."/>
            <person name="Watanabe M."/>
            <person name="Wada H."/>
            <person name="Kobayashi K."/>
            <person name="Saito M."/>
            <person name="Masuda T."/>
            <person name="Sasaki-Sekimoto Y."/>
            <person name="Mashiguchi K."/>
            <person name="Awai K."/>
            <person name="Shimojima M."/>
            <person name="Masuda S."/>
            <person name="Iwai M."/>
            <person name="Nobusawa T."/>
            <person name="Narise T."/>
            <person name="Kondo S."/>
            <person name="Saito H."/>
            <person name="Sato R."/>
            <person name="Murakawa M."/>
            <person name="Ihara Y."/>
            <person name="Oshima-Yamada Y."/>
            <person name="Ohtaka K."/>
            <person name="Satoh M."/>
            <person name="Sonobe K."/>
            <person name="Ishii M."/>
            <person name="Ohtani R."/>
            <person name="Kanamori-Sato M."/>
            <person name="Honoki R."/>
            <person name="Miyazaki D."/>
            <person name="Mochizuki H."/>
            <person name="Umetsu J."/>
            <person name="Higashi K."/>
            <person name="Shibata D."/>
            <person name="Kamiya Y."/>
            <person name="Sato N."/>
            <person name="Nakamura Y."/>
            <person name="Tabata S."/>
            <person name="Ida S."/>
            <person name="Kurokawa K."/>
            <person name="Ohta H."/>
        </authorList>
    </citation>
    <scope>NUCLEOTIDE SEQUENCE [LARGE SCALE GENOMIC DNA]</scope>
    <source>
        <strain evidence="2 3">NIES-2285</strain>
    </source>
</reference>
<feature type="compositionally biased region" description="Basic and acidic residues" evidence="1">
    <location>
        <begin position="241"/>
        <end position="256"/>
    </location>
</feature>
<feature type="region of interest" description="Disordered" evidence="1">
    <location>
        <begin position="25"/>
        <end position="130"/>
    </location>
</feature>
<keyword evidence="3" id="KW-1185">Reference proteome</keyword>
<evidence type="ECO:0000256" key="1">
    <source>
        <dbReference type="SAM" id="MobiDB-lite"/>
    </source>
</evidence>
<feature type="region of interest" description="Disordered" evidence="1">
    <location>
        <begin position="196"/>
        <end position="385"/>
    </location>
</feature>
<organism evidence="2 3">
    <name type="scientific">Klebsormidium nitens</name>
    <name type="common">Green alga</name>
    <name type="synonym">Ulothrix nitens</name>
    <dbReference type="NCBI Taxonomy" id="105231"/>
    <lineage>
        <taxon>Eukaryota</taxon>
        <taxon>Viridiplantae</taxon>
        <taxon>Streptophyta</taxon>
        <taxon>Klebsormidiophyceae</taxon>
        <taxon>Klebsormidiales</taxon>
        <taxon>Klebsormidiaceae</taxon>
        <taxon>Klebsormidium</taxon>
    </lineage>
</organism>
<evidence type="ECO:0000313" key="3">
    <source>
        <dbReference type="Proteomes" id="UP000054558"/>
    </source>
</evidence>
<feature type="compositionally biased region" description="Basic and acidic residues" evidence="1">
    <location>
        <begin position="290"/>
        <end position="307"/>
    </location>
</feature>
<accession>A0A1Y1IU44</accession>
<name>A0A1Y1IU44_KLENI</name>
<feature type="compositionally biased region" description="Polar residues" evidence="1">
    <location>
        <begin position="64"/>
        <end position="74"/>
    </location>
</feature>